<reference evidence="10 11" key="1">
    <citation type="submission" date="2006-12" db="EMBL/GenBank/DDBJ databases">
        <title>Complete sequence of Chlorobium phaeobacteroides DSM 266.</title>
        <authorList>
            <consortium name="US DOE Joint Genome Institute"/>
            <person name="Copeland A."/>
            <person name="Lucas S."/>
            <person name="Lapidus A."/>
            <person name="Barry K."/>
            <person name="Detter J.C."/>
            <person name="Glavina del Rio T."/>
            <person name="Hammon N."/>
            <person name="Israni S."/>
            <person name="Pitluck S."/>
            <person name="Goltsman E."/>
            <person name="Schmutz J."/>
            <person name="Larimer F."/>
            <person name="Land M."/>
            <person name="Hauser L."/>
            <person name="Mikhailova N."/>
            <person name="Li T."/>
            <person name="Overmann J."/>
            <person name="Bryant D.A."/>
            <person name="Richardson P."/>
        </authorList>
    </citation>
    <scope>NUCLEOTIDE SEQUENCE [LARGE SCALE GENOMIC DNA]</scope>
    <source>
        <strain evidence="10 11">DSM 266</strain>
    </source>
</reference>
<keyword evidence="8" id="KW-0175">Coiled coil</keyword>
<dbReference type="PANTHER" id="PTHR30026">
    <property type="entry name" value="OUTER MEMBRANE PROTEIN TOLC"/>
    <property type="match status" value="1"/>
</dbReference>
<evidence type="ECO:0000313" key="11">
    <source>
        <dbReference type="Proteomes" id="UP000008701"/>
    </source>
</evidence>
<evidence type="ECO:0000256" key="1">
    <source>
        <dbReference type="ARBA" id="ARBA00004442"/>
    </source>
</evidence>
<evidence type="ECO:0000256" key="6">
    <source>
        <dbReference type="ARBA" id="ARBA00023136"/>
    </source>
</evidence>
<dbReference type="OrthoDB" id="9811587at2"/>
<proteinExistence type="inferred from homology"/>
<dbReference type="InterPro" id="IPR003423">
    <property type="entry name" value="OMP_efflux"/>
</dbReference>
<evidence type="ECO:0000256" key="3">
    <source>
        <dbReference type="ARBA" id="ARBA00022448"/>
    </source>
</evidence>
<organism evidence="10 11">
    <name type="scientific">Chlorobium phaeobacteroides (strain DSM 266 / SMG 266 / 2430)</name>
    <dbReference type="NCBI Taxonomy" id="290317"/>
    <lineage>
        <taxon>Bacteria</taxon>
        <taxon>Pseudomonadati</taxon>
        <taxon>Chlorobiota</taxon>
        <taxon>Chlorobiia</taxon>
        <taxon>Chlorobiales</taxon>
        <taxon>Chlorobiaceae</taxon>
        <taxon>Chlorobium/Pelodictyon group</taxon>
        <taxon>Chlorobium</taxon>
    </lineage>
</organism>
<dbReference type="KEGG" id="cph:Cpha266_1665"/>
<keyword evidence="6" id="KW-0472">Membrane</keyword>
<dbReference type="HOGENOM" id="CLU_012817_11_0_10"/>
<accession>A1BH09</accession>
<evidence type="ECO:0000256" key="8">
    <source>
        <dbReference type="SAM" id="Coils"/>
    </source>
</evidence>
<dbReference type="GO" id="GO:1990281">
    <property type="term" value="C:efflux pump complex"/>
    <property type="evidence" value="ECO:0007669"/>
    <property type="project" value="TreeGrafter"/>
</dbReference>
<comment type="similarity">
    <text evidence="2">Belongs to the outer membrane factor (OMF) (TC 1.B.17) family.</text>
</comment>
<keyword evidence="11" id="KW-1185">Reference proteome</keyword>
<evidence type="ECO:0000256" key="7">
    <source>
        <dbReference type="ARBA" id="ARBA00023237"/>
    </source>
</evidence>
<dbReference type="PANTHER" id="PTHR30026:SF20">
    <property type="entry name" value="OUTER MEMBRANE PROTEIN TOLC"/>
    <property type="match status" value="1"/>
</dbReference>
<dbReference type="AlphaFoldDB" id="A1BH09"/>
<dbReference type="Gene3D" id="1.20.1600.10">
    <property type="entry name" value="Outer membrane efflux proteins (OEP)"/>
    <property type="match status" value="1"/>
</dbReference>
<protein>
    <submittedName>
        <fullName evidence="10">Outer membrane efflux protein</fullName>
    </submittedName>
</protein>
<comment type="subcellular location">
    <subcellularLocation>
        <location evidence="1">Cell outer membrane</location>
    </subcellularLocation>
</comment>
<keyword evidence="7" id="KW-0998">Cell outer membrane</keyword>
<dbReference type="Proteomes" id="UP000008701">
    <property type="component" value="Chromosome"/>
</dbReference>
<dbReference type="GO" id="GO:0015562">
    <property type="term" value="F:efflux transmembrane transporter activity"/>
    <property type="evidence" value="ECO:0007669"/>
    <property type="project" value="InterPro"/>
</dbReference>
<sequence precursor="true">MTIRLVFIFCIASLLFFTPSESNALEPVDKKVSLDECIAIALENASTTKKAENSLRLQGADILRSYGNFLPKISASASYIPYSLSRSYTDLTGSANQTKKIKTKSETIDLTLTTSLNIFNGFRDYASLQAALKREDAGRFSLSRAKQAIVFDVTQAYYQVLLNQEILAITRENLLSTKDQLTLTDRQFQIGLKSMIDLYQQQAEAANSELSVIQAENQLERSRLELLRRLRIDPLTRLTLAPVPKNLFTTLPENIDINALIAAGLEKRPDLKGAELETRAAKWQITQYRGALYPKFDLNFNISTSGTESLSRSIGGDTIDYSYPPLLDQLENLTGYSVVLSMNWAIFDGFQTRYAIEQAKINYLNQRLDYDDLKSDIQIELQQAASEYSAARKSIESAKTNLKAARAAYEGIKRKYDLGAAGFVELSTSRAALFSAMSSLSQATYTLALQKNTLDFATGNVPIY</sequence>
<keyword evidence="9" id="KW-0732">Signal</keyword>
<gene>
    <name evidence="10" type="ordered locus">Cpha266_1665</name>
</gene>
<feature type="coiled-coil region" evidence="8">
    <location>
        <begin position="381"/>
        <end position="415"/>
    </location>
</feature>
<keyword evidence="3" id="KW-0813">Transport</keyword>
<dbReference type="GO" id="GO:0015288">
    <property type="term" value="F:porin activity"/>
    <property type="evidence" value="ECO:0007669"/>
    <property type="project" value="TreeGrafter"/>
</dbReference>
<feature type="signal peptide" evidence="9">
    <location>
        <begin position="1"/>
        <end position="24"/>
    </location>
</feature>
<evidence type="ECO:0000256" key="2">
    <source>
        <dbReference type="ARBA" id="ARBA00007613"/>
    </source>
</evidence>
<keyword evidence="4" id="KW-1134">Transmembrane beta strand</keyword>
<evidence type="ECO:0000313" key="10">
    <source>
        <dbReference type="EMBL" id="ABL65686.1"/>
    </source>
</evidence>
<dbReference type="InterPro" id="IPR051906">
    <property type="entry name" value="TolC-like"/>
</dbReference>
<evidence type="ECO:0000256" key="9">
    <source>
        <dbReference type="SAM" id="SignalP"/>
    </source>
</evidence>
<dbReference type="Pfam" id="PF02321">
    <property type="entry name" value="OEP"/>
    <property type="match status" value="2"/>
</dbReference>
<dbReference type="EMBL" id="CP000492">
    <property type="protein sequence ID" value="ABL65686.1"/>
    <property type="molecule type" value="Genomic_DNA"/>
</dbReference>
<dbReference type="STRING" id="290317.Cpha266_1665"/>
<keyword evidence="5" id="KW-0812">Transmembrane</keyword>
<evidence type="ECO:0000256" key="4">
    <source>
        <dbReference type="ARBA" id="ARBA00022452"/>
    </source>
</evidence>
<evidence type="ECO:0000256" key="5">
    <source>
        <dbReference type="ARBA" id="ARBA00022692"/>
    </source>
</evidence>
<dbReference type="SUPFAM" id="SSF56954">
    <property type="entry name" value="Outer membrane efflux proteins (OEP)"/>
    <property type="match status" value="1"/>
</dbReference>
<dbReference type="eggNOG" id="COG1538">
    <property type="taxonomic scope" value="Bacteria"/>
</dbReference>
<feature type="chain" id="PRO_5002632780" evidence="9">
    <location>
        <begin position="25"/>
        <end position="464"/>
    </location>
</feature>
<dbReference type="GO" id="GO:0009279">
    <property type="term" value="C:cell outer membrane"/>
    <property type="evidence" value="ECO:0007669"/>
    <property type="project" value="UniProtKB-SubCell"/>
</dbReference>
<name>A1BH09_CHLPD</name>
<feature type="coiled-coil region" evidence="8">
    <location>
        <begin position="196"/>
        <end position="225"/>
    </location>
</feature>